<dbReference type="KEGG" id="mlac:CP520_02175"/>
<keyword evidence="2" id="KW-1185">Reference proteome</keyword>
<organism evidence="1 2">
    <name type="scientific">Mesoplasma lactucae ATCC 49193</name>
    <dbReference type="NCBI Taxonomy" id="81460"/>
    <lineage>
        <taxon>Bacteria</taxon>
        <taxon>Bacillati</taxon>
        <taxon>Mycoplasmatota</taxon>
        <taxon>Mollicutes</taxon>
        <taxon>Entomoplasmatales</taxon>
        <taxon>Entomoplasmataceae</taxon>
        <taxon>Mesoplasma</taxon>
    </lineage>
</organism>
<dbReference type="Proteomes" id="UP000232227">
    <property type="component" value="Chromosome"/>
</dbReference>
<sequence length="226" mass="26326">MIERLGSQTAAIVIIFMVFLGIILLFQIFGKLFFQIKGHFSETSVRGEETFNELRGKELLNSKVKTKKGYFLPTFYSYHKKKDEFIIPKAWDKENLLVNMNAIQAIIFADEKRRRAPFFRLQYIGLSILSLIPYAIFLVIMILTFVPKVDVNGRVPMGAWISVEALCIIGWVIMLLGYFWWINVTQKFGERIEELAEETLDKNLGLQLKNYMNAMSYIPYSIRMLI</sequence>
<accession>A0A291IS82</accession>
<dbReference type="AlphaFoldDB" id="A0A291IS82"/>
<proteinExistence type="predicted"/>
<evidence type="ECO:0000313" key="1">
    <source>
        <dbReference type="EMBL" id="ATG97551.1"/>
    </source>
</evidence>
<dbReference type="EMBL" id="CP023668">
    <property type="protein sequence ID" value="ATG97551.1"/>
    <property type="molecule type" value="Genomic_DNA"/>
</dbReference>
<name>A0A291IS82_9MOLU</name>
<evidence type="ECO:0000313" key="2">
    <source>
        <dbReference type="Proteomes" id="UP000232227"/>
    </source>
</evidence>
<dbReference type="RefSeq" id="WP_096862839.1">
    <property type="nucleotide sequence ID" value="NZ_CP023668.1"/>
</dbReference>
<gene>
    <name evidence="1" type="ORF">CP520_02175</name>
</gene>
<reference evidence="1 2" key="1">
    <citation type="submission" date="2017-09" db="EMBL/GenBank/DDBJ databases">
        <title>SPAdes assembly of the Mesoplasma lactucae genome.</title>
        <authorList>
            <person name="Knight T.F."/>
            <person name="Rubinstein R."/>
            <person name="Citino T."/>
        </authorList>
    </citation>
    <scope>NUCLEOTIDE SEQUENCE [LARGE SCALE GENOMIC DNA]</scope>
    <source>
        <strain evidence="1 2">831-C4</strain>
    </source>
</reference>
<protein>
    <submittedName>
        <fullName evidence="1">Uncharacterized protein</fullName>
    </submittedName>
</protein>